<sequence>MSACAQNPAPNGDAPRQGQPAAATNKASAEATKAGAAVAPAADPSLLRFDAKSVKLDDAAQAQLQQLLEPARGAKQIVITGYCDRKEIGNAKGAAIARANAVKSALVKQGVAAKKIRVKYTTDEPLHAAKVDFTS</sequence>
<keyword evidence="4" id="KW-1185">Reference proteome</keyword>
<comment type="caution">
    <text evidence="3">The sequence shown here is derived from an EMBL/GenBank/DDBJ whole genome shotgun (WGS) entry which is preliminary data.</text>
</comment>
<feature type="compositionally biased region" description="Low complexity" evidence="1">
    <location>
        <begin position="21"/>
        <end position="39"/>
    </location>
</feature>
<protein>
    <submittedName>
        <fullName evidence="3">OmpA family protein</fullName>
    </submittedName>
</protein>
<dbReference type="Proteomes" id="UP000809431">
    <property type="component" value="Unassembled WGS sequence"/>
</dbReference>
<dbReference type="EMBL" id="JAESND010000015">
    <property type="protein sequence ID" value="MBM3117814.1"/>
    <property type="molecule type" value="Genomic_DNA"/>
</dbReference>
<feature type="region of interest" description="Disordered" evidence="1">
    <location>
        <begin position="1"/>
        <end position="39"/>
    </location>
</feature>
<proteinExistence type="predicted"/>
<dbReference type="SUPFAM" id="SSF103088">
    <property type="entry name" value="OmpA-like"/>
    <property type="match status" value="1"/>
</dbReference>
<feature type="domain" description="OmpA-like" evidence="2">
    <location>
        <begin position="49"/>
        <end position="121"/>
    </location>
</feature>
<evidence type="ECO:0000256" key="1">
    <source>
        <dbReference type="SAM" id="MobiDB-lite"/>
    </source>
</evidence>
<dbReference type="InterPro" id="IPR006665">
    <property type="entry name" value="OmpA-like"/>
</dbReference>
<dbReference type="Pfam" id="PF00691">
    <property type="entry name" value="OmpA"/>
    <property type="match status" value="1"/>
</dbReference>
<dbReference type="Gene3D" id="3.30.1330.60">
    <property type="entry name" value="OmpA-like domain"/>
    <property type="match status" value="1"/>
</dbReference>
<evidence type="ECO:0000259" key="2">
    <source>
        <dbReference type="Pfam" id="PF00691"/>
    </source>
</evidence>
<evidence type="ECO:0000313" key="4">
    <source>
        <dbReference type="Proteomes" id="UP000809431"/>
    </source>
</evidence>
<organism evidence="3 4">
    <name type="scientific">Jeongeupia naejangsanensis</name>
    <dbReference type="NCBI Taxonomy" id="613195"/>
    <lineage>
        <taxon>Bacteria</taxon>
        <taxon>Pseudomonadati</taxon>
        <taxon>Pseudomonadota</taxon>
        <taxon>Betaproteobacteria</taxon>
        <taxon>Neisseriales</taxon>
        <taxon>Chitinibacteraceae</taxon>
        <taxon>Jeongeupia</taxon>
    </lineage>
</organism>
<name>A0ABS2BSM2_9NEIS</name>
<accession>A0ABS2BSM2</accession>
<dbReference type="InterPro" id="IPR036737">
    <property type="entry name" value="OmpA-like_sf"/>
</dbReference>
<evidence type="ECO:0000313" key="3">
    <source>
        <dbReference type="EMBL" id="MBM3117814.1"/>
    </source>
</evidence>
<gene>
    <name evidence="3" type="ORF">JMJ54_18425</name>
</gene>
<reference evidence="3 4" key="1">
    <citation type="submission" date="2021-01" db="EMBL/GenBank/DDBJ databases">
        <title>Draft Genome Sequence and Polyhydroxyalkanoate Biosynthetic Potential of Jeongeupia naejangsanensis Type Strain DSM 24253.</title>
        <authorList>
            <person name="Turrini P."/>
            <person name="Artuso I."/>
            <person name="Lugli G.A."/>
            <person name="Frangipani E."/>
            <person name="Ventura M."/>
            <person name="Visca P."/>
        </authorList>
    </citation>
    <scope>NUCLEOTIDE SEQUENCE [LARGE SCALE GENOMIC DNA]</scope>
    <source>
        <strain evidence="3 4">DSM 24253</strain>
    </source>
</reference>